<dbReference type="Pfam" id="PF00128">
    <property type="entry name" value="Alpha-amylase"/>
    <property type="match status" value="1"/>
</dbReference>
<protein>
    <recommendedName>
        <fullName evidence="6">Glycosyl hydrolase family 13 catalytic domain-containing protein</fullName>
    </recommendedName>
</protein>
<dbReference type="SUPFAM" id="SSF51445">
    <property type="entry name" value="(Trans)glycosidases"/>
    <property type="match status" value="1"/>
</dbReference>
<reference evidence="8" key="1">
    <citation type="submission" date="2017-03" db="EMBL/GenBank/DDBJ databases">
        <title>Genomes of endolithic fungi from Antarctica.</title>
        <authorList>
            <person name="Coleine C."/>
            <person name="Masonjones S."/>
            <person name="Stajich J.E."/>
        </authorList>
    </citation>
    <scope>NUCLEOTIDE SEQUENCE [LARGE SCALE GENOMIC DNA]</scope>
    <source>
        <strain evidence="8">CCFEE 5527</strain>
    </source>
</reference>
<name>A0A1V8TAI3_9PEZI</name>
<comment type="similarity">
    <text evidence="1">Belongs to the glycosyl hydrolase 13 family.</text>
</comment>
<evidence type="ECO:0000256" key="2">
    <source>
        <dbReference type="ARBA" id="ARBA00022801"/>
    </source>
</evidence>
<dbReference type="OrthoDB" id="1740265at2759"/>
<keyword evidence="8" id="KW-1185">Reference proteome</keyword>
<dbReference type="InterPro" id="IPR045857">
    <property type="entry name" value="O16G_dom_2"/>
</dbReference>
<dbReference type="Gene3D" id="3.90.400.10">
    <property type="entry name" value="Oligo-1,6-glucosidase, Domain 2"/>
    <property type="match status" value="1"/>
</dbReference>
<evidence type="ECO:0000313" key="7">
    <source>
        <dbReference type="EMBL" id="OQO08284.1"/>
    </source>
</evidence>
<gene>
    <name evidence="7" type="ORF">B0A48_06154</name>
</gene>
<dbReference type="AlphaFoldDB" id="A0A1V8TAI3"/>
<dbReference type="InParanoid" id="A0A1V8TAI3"/>
<dbReference type="Gene3D" id="2.60.40.1180">
    <property type="entry name" value="Golgi alpha-mannosidase II"/>
    <property type="match status" value="1"/>
</dbReference>
<dbReference type="InterPro" id="IPR006047">
    <property type="entry name" value="GH13_cat_dom"/>
</dbReference>
<dbReference type="Gene3D" id="3.20.20.80">
    <property type="entry name" value="Glycosidases"/>
    <property type="match status" value="1"/>
</dbReference>
<accession>A0A1V8TAI3</accession>
<feature type="domain" description="Glycosyl hydrolase family 13 catalytic" evidence="6">
    <location>
        <begin position="59"/>
        <end position="532"/>
    </location>
</feature>
<keyword evidence="3" id="KW-0326">Glycosidase</keyword>
<dbReference type="GO" id="GO:0004556">
    <property type="term" value="F:alpha-amylase activity"/>
    <property type="evidence" value="ECO:0007669"/>
    <property type="project" value="TreeGrafter"/>
</dbReference>
<dbReference type="CDD" id="cd11333">
    <property type="entry name" value="AmyAc_SI_OligoGlu_DGase"/>
    <property type="match status" value="1"/>
</dbReference>
<dbReference type="PANTHER" id="PTHR10357">
    <property type="entry name" value="ALPHA-AMYLASE FAMILY MEMBER"/>
    <property type="match status" value="1"/>
</dbReference>
<comment type="caution">
    <text evidence="7">The sequence shown here is derived from an EMBL/GenBank/DDBJ whole genome shotgun (WGS) entry which is preliminary data.</text>
</comment>
<evidence type="ECO:0000259" key="6">
    <source>
        <dbReference type="SMART" id="SM00642"/>
    </source>
</evidence>
<feature type="region of interest" description="Disordered" evidence="5">
    <location>
        <begin position="68"/>
        <end position="96"/>
    </location>
</feature>
<organism evidence="7 8">
    <name type="scientific">Cryoendolithus antarcticus</name>
    <dbReference type="NCBI Taxonomy" id="1507870"/>
    <lineage>
        <taxon>Eukaryota</taxon>
        <taxon>Fungi</taxon>
        <taxon>Dikarya</taxon>
        <taxon>Ascomycota</taxon>
        <taxon>Pezizomycotina</taxon>
        <taxon>Dothideomycetes</taxon>
        <taxon>Dothideomycetidae</taxon>
        <taxon>Cladosporiales</taxon>
        <taxon>Cladosporiaceae</taxon>
        <taxon>Cryoendolithus</taxon>
    </lineage>
</organism>
<dbReference type="PANTHER" id="PTHR10357:SF179">
    <property type="entry name" value="NEUTRAL AND BASIC AMINO ACID TRANSPORT PROTEIN RBAT"/>
    <property type="match status" value="1"/>
</dbReference>
<dbReference type="GO" id="GO:0005987">
    <property type="term" value="P:sucrose catabolic process"/>
    <property type="evidence" value="ECO:0007669"/>
    <property type="project" value="TreeGrafter"/>
</dbReference>
<evidence type="ECO:0000256" key="1">
    <source>
        <dbReference type="ARBA" id="ARBA00008061"/>
    </source>
</evidence>
<dbReference type="EMBL" id="NAJO01000012">
    <property type="protein sequence ID" value="OQO08284.1"/>
    <property type="molecule type" value="Genomic_DNA"/>
</dbReference>
<proteinExistence type="inferred from homology"/>
<dbReference type="InterPro" id="IPR017853">
    <property type="entry name" value="GH"/>
</dbReference>
<dbReference type="FunFam" id="3.20.20.80:FF:000064">
    <property type="entry name" value="Oligo-1,6-glucosidase"/>
    <property type="match status" value="1"/>
</dbReference>
<keyword evidence="4" id="KW-0462">Maltose metabolism</keyword>
<sequence>MSVHEYNSYAMADKTPVQHTRGVDTSIMTPAELEAYKKEHRIGPDGKARPWWKDVVCYQVWPRSFRDSGTTAQERVPSEEARDDEQERTDQDLKGRHGDIRGVIEKLDHIQSLGVDVLWLCPVYANSHKDAGYDITDYSAIDPDFGTMADMDELIVRTKKRGMRIIIDLVVSHTSDKHAWFEESRTSKTNSKADWYIWADPKRDAKGDFIIRSKPGERIRYMEPSNWRAALIHDTAWTWCEERQQFYLHCFLKCQPDLNWETEACRKAVYEIAIEFWLKKGIDGFRVDTSNRMSKDMTFTDAEVTTNFSEFQDFSKHCLNGPRIHEYIQEMRRVSMDPYGKGMYDDVFLVGELPGTKPEELLLYVMASQRQYSCSFDFDMLHGGNDHPDLVDKNFVLNPGQGFLLPEMKDCITKTQSLISSTGGEAWTTSFAENHDQVRSIRRWVTDHPDYWSRACKLMSMLECTLSGTLFVFQGQEIGMHNMPSHFGPADFRDIDAQKWCARPKYATPDGDPYMAQLAIDGVLNVGRDNTRTPMQWDDSANAGFTAHPDGPWMPLNDNHREINVAKQNSDKDSPLNFWRKMIKYRARHRELFIHGTFKCLDRDNERLFTFVKETCNGYKALVLLNFSAEKLPFTFPKETLWETGEVDKWSRRVTRKPLVLIGNYSPFEQEAGALQGWEARVYLM</sequence>
<dbReference type="SUPFAM" id="SSF51011">
    <property type="entry name" value="Glycosyl hydrolase domain"/>
    <property type="match status" value="1"/>
</dbReference>
<evidence type="ECO:0000256" key="3">
    <source>
        <dbReference type="ARBA" id="ARBA00023295"/>
    </source>
</evidence>
<dbReference type="STRING" id="1507870.A0A1V8TAI3"/>
<dbReference type="SMART" id="SM00642">
    <property type="entry name" value="Aamy"/>
    <property type="match status" value="1"/>
</dbReference>
<dbReference type="GO" id="GO:0004575">
    <property type="term" value="F:sucrose alpha-glucosidase activity"/>
    <property type="evidence" value="ECO:0007669"/>
    <property type="project" value="TreeGrafter"/>
</dbReference>
<dbReference type="GO" id="GO:0004574">
    <property type="term" value="F:oligo-1,6-glucosidase activity"/>
    <property type="evidence" value="ECO:0007669"/>
    <property type="project" value="TreeGrafter"/>
</dbReference>
<evidence type="ECO:0000256" key="4">
    <source>
        <dbReference type="ARBA" id="ARBA00026248"/>
    </source>
</evidence>
<keyword evidence="2" id="KW-0378">Hydrolase</keyword>
<dbReference type="Proteomes" id="UP000192596">
    <property type="component" value="Unassembled WGS sequence"/>
</dbReference>
<dbReference type="GO" id="GO:0033934">
    <property type="term" value="F:glucan 1,4-alpha-maltotriohydrolase activity"/>
    <property type="evidence" value="ECO:0007669"/>
    <property type="project" value="TreeGrafter"/>
</dbReference>
<evidence type="ECO:0000256" key="5">
    <source>
        <dbReference type="SAM" id="MobiDB-lite"/>
    </source>
</evidence>
<evidence type="ECO:0000313" key="8">
    <source>
        <dbReference type="Proteomes" id="UP000192596"/>
    </source>
</evidence>
<dbReference type="GO" id="GO:0000025">
    <property type="term" value="P:maltose catabolic process"/>
    <property type="evidence" value="ECO:0007669"/>
    <property type="project" value="TreeGrafter"/>
</dbReference>
<dbReference type="InterPro" id="IPR013780">
    <property type="entry name" value="Glyco_hydro_b"/>
</dbReference>